<dbReference type="GO" id="GO:0006412">
    <property type="term" value="P:translation"/>
    <property type="evidence" value="ECO:0007669"/>
    <property type="project" value="UniProtKB-UniRule"/>
</dbReference>
<dbReference type="GO" id="GO:0042586">
    <property type="term" value="F:peptide deformylase activity"/>
    <property type="evidence" value="ECO:0007669"/>
    <property type="project" value="UniProtKB-UniRule"/>
</dbReference>
<dbReference type="EMBL" id="LNDJ01000065">
    <property type="protein sequence ID" value="KRU22501.1"/>
    <property type="molecule type" value="Genomic_DNA"/>
</dbReference>
<comment type="function">
    <text evidence="6">Removes the formyl group from the N-terminal Met of newly synthesized proteins. Requires at least a dipeptide for an efficient rate of reaction. N-terminal L-methionine is a prerequisite for activity but the enzyme has broad specificity at other positions.</text>
</comment>
<keyword evidence="8" id="KW-1185">Reference proteome</keyword>
<dbReference type="CDD" id="cd00487">
    <property type="entry name" value="Pep_deformylase"/>
    <property type="match status" value="1"/>
</dbReference>
<dbReference type="PANTHER" id="PTHR10458">
    <property type="entry name" value="PEPTIDE DEFORMYLASE"/>
    <property type="match status" value="1"/>
</dbReference>
<evidence type="ECO:0000256" key="4">
    <source>
        <dbReference type="ARBA" id="ARBA00022917"/>
    </source>
</evidence>
<feature type="binding site" evidence="6">
    <location>
        <position position="138"/>
    </location>
    <ligand>
        <name>Fe cation</name>
        <dbReference type="ChEBI" id="CHEBI:24875"/>
    </ligand>
</feature>
<dbReference type="NCBIfam" id="NF001159">
    <property type="entry name" value="PRK00150.1-3"/>
    <property type="match status" value="1"/>
</dbReference>
<dbReference type="InterPro" id="IPR036821">
    <property type="entry name" value="Peptide_deformylase_sf"/>
</dbReference>
<keyword evidence="3 6" id="KW-0378">Hydrolase</keyword>
<sequence length="184" mass="20746">MALLPILSYPDPRLRTIAKPVKEVTAEIKTLISDMIETMYDAQGIGLAASQVDRHIQLIVMDLSEDKNAPRVFINPKVTPLVEEKQPYEEGCLSVPDVYDKVERPNKVRIEALDENGDVIDEVVEGLLAVCIQHEMDHLNGVIFVDYLSRLKQTRARDKVRKVLKIREKQGAQSAEQQSQPISS</sequence>
<dbReference type="PRINTS" id="PR01576">
    <property type="entry name" value="PDEFORMYLASE"/>
</dbReference>
<evidence type="ECO:0000313" key="7">
    <source>
        <dbReference type="EMBL" id="KRU22501.1"/>
    </source>
</evidence>
<comment type="similarity">
    <text evidence="1 6">Belongs to the polypeptide deformylase family.</text>
</comment>
<dbReference type="PIRSF" id="PIRSF004749">
    <property type="entry name" value="Pep_def"/>
    <property type="match status" value="1"/>
</dbReference>
<evidence type="ECO:0000256" key="5">
    <source>
        <dbReference type="ARBA" id="ARBA00023004"/>
    </source>
</evidence>
<evidence type="ECO:0000256" key="6">
    <source>
        <dbReference type="HAMAP-Rule" id="MF_00163"/>
    </source>
</evidence>
<evidence type="ECO:0000256" key="3">
    <source>
        <dbReference type="ARBA" id="ARBA00022801"/>
    </source>
</evidence>
<comment type="catalytic activity">
    <reaction evidence="6">
        <text>N-terminal N-formyl-L-methionyl-[peptide] + H2O = N-terminal L-methionyl-[peptide] + formate</text>
        <dbReference type="Rhea" id="RHEA:24420"/>
        <dbReference type="Rhea" id="RHEA-COMP:10639"/>
        <dbReference type="Rhea" id="RHEA-COMP:10640"/>
        <dbReference type="ChEBI" id="CHEBI:15377"/>
        <dbReference type="ChEBI" id="CHEBI:15740"/>
        <dbReference type="ChEBI" id="CHEBI:49298"/>
        <dbReference type="ChEBI" id="CHEBI:64731"/>
        <dbReference type="EC" id="3.5.1.88"/>
    </reaction>
</comment>
<protein>
    <recommendedName>
        <fullName evidence="6">Peptide deformylase</fullName>
        <shortName evidence="6">PDF</shortName>
        <ecNumber evidence="6">3.5.1.88</ecNumber>
    </recommendedName>
    <alternativeName>
        <fullName evidence="6">Polypeptide deformylase</fullName>
    </alternativeName>
</protein>
<evidence type="ECO:0000256" key="1">
    <source>
        <dbReference type="ARBA" id="ARBA00010759"/>
    </source>
</evidence>
<dbReference type="HAMAP" id="MF_00163">
    <property type="entry name" value="Pep_deformylase"/>
    <property type="match status" value="1"/>
</dbReference>
<comment type="caution">
    <text evidence="7">The sequence shown here is derived from an EMBL/GenBank/DDBJ whole genome shotgun (WGS) entry which is preliminary data.</text>
</comment>
<comment type="cofactor">
    <cofactor evidence="6">
        <name>Fe(2+)</name>
        <dbReference type="ChEBI" id="CHEBI:29033"/>
    </cofactor>
    <text evidence="6">Binds 1 Fe(2+) ion.</text>
</comment>
<dbReference type="EC" id="3.5.1.88" evidence="6"/>
<dbReference type="STRING" id="554343.AS194_08105"/>
<keyword evidence="2 6" id="KW-0479">Metal-binding</keyword>
<proteinExistence type="inferred from homology"/>
<dbReference type="PANTHER" id="PTHR10458:SF21">
    <property type="entry name" value="PEPTIDE DEFORMYLASE"/>
    <property type="match status" value="1"/>
</dbReference>
<accession>A0A0T6DRD4</accession>
<keyword evidence="5 6" id="KW-0408">Iron</keyword>
<feature type="binding site" evidence="6">
    <location>
        <position position="92"/>
    </location>
    <ligand>
        <name>Fe cation</name>
        <dbReference type="ChEBI" id="CHEBI:24875"/>
    </ligand>
</feature>
<organism evidence="7 8">
    <name type="scientific">Psychrobacter piscatorii</name>
    <dbReference type="NCBI Taxonomy" id="554343"/>
    <lineage>
        <taxon>Bacteria</taxon>
        <taxon>Pseudomonadati</taxon>
        <taxon>Pseudomonadota</taxon>
        <taxon>Gammaproteobacteria</taxon>
        <taxon>Moraxellales</taxon>
        <taxon>Moraxellaceae</taxon>
        <taxon>Psychrobacter</taxon>
    </lineage>
</organism>
<dbReference type="RefSeq" id="WP_058024728.1">
    <property type="nucleotide sequence ID" value="NZ_LNDJ01000065.1"/>
</dbReference>
<dbReference type="GO" id="GO:0046872">
    <property type="term" value="F:metal ion binding"/>
    <property type="evidence" value="ECO:0007669"/>
    <property type="project" value="UniProtKB-KW"/>
</dbReference>
<name>A0A0T6DRD4_9GAMM</name>
<dbReference type="SUPFAM" id="SSF56420">
    <property type="entry name" value="Peptide deformylase"/>
    <property type="match status" value="1"/>
</dbReference>
<dbReference type="NCBIfam" id="TIGR00079">
    <property type="entry name" value="pept_deformyl"/>
    <property type="match status" value="1"/>
</dbReference>
<dbReference type="Pfam" id="PF01327">
    <property type="entry name" value="Pep_deformylase"/>
    <property type="match status" value="1"/>
</dbReference>
<dbReference type="Proteomes" id="UP000051202">
    <property type="component" value="Unassembled WGS sequence"/>
</dbReference>
<dbReference type="FunFam" id="3.90.45.10:FF:000001">
    <property type="entry name" value="Peptide deformylase"/>
    <property type="match status" value="1"/>
</dbReference>
<gene>
    <name evidence="6" type="primary">def</name>
    <name evidence="7" type="ORF">AS194_08105</name>
</gene>
<reference evidence="7 8" key="1">
    <citation type="submission" date="2015-11" db="EMBL/GenBank/DDBJ databases">
        <title>Permanent draft genome of Psychrobacter piscatorii LQ58.</title>
        <authorList>
            <person name="Zhou M."/>
            <person name="Dong B."/>
            <person name="Liu Q."/>
        </authorList>
    </citation>
    <scope>NUCLEOTIDE SEQUENCE [LARGE SCALE GENOMIC DNA]</scope>
    <source>
        <strain evidence="7 8">LQ58</strain>
    </source>
</reference>
<keyword evidence="4 6" id="KW-0648">Protein biosynthesis</keyword>
<evidence type="ECO:0000256" key="2">
    <source>
        <dbReference type="ARBA" id="ARBA00022723"/>
    </source>
</evidence>
<dbReference type="InterPro" id="IPR023635">
    <property type="entry name" value="Peptide_deformylase"/>
</dbReference>
<dbReference type="AlphaFoldDB" id="A0A0T6DRD4"/>
<dbReference type="Gene3D" id="3.90.45.10">
    <property type="entry name" value="Peptide deformylase"/>
    <property type="match status" value="1"/>
</dbReference>
<evidence type="ECO:0000313" key="8">
    <source>
        <dbReference type="Proteomes" id="UP000051202"/>
    </source>
</evidence>
<feature type="active site" evidence="6">
    <location>
        <position position="135"/>
    </location>
</feature>
<feature type="binding site" evidence="6">
    <location>
        <position position="134"/>
    </location>
    <ligand>
        <name>Fe cation</name>
        <dbReference type="ChEBI" id="CHEBI:24875"/>
    </ligand>
</feature>